<evidence type="ECO:0000313" key="1">
    <source>
        <dbReference type="EMBL" id="MBR7837235.1"/>
    </source>
</evidence>
<organism evidence="1 2">
    <name type="scientific">Actinospica durhamensis</name>
    <dbReference type="NCBI Taxonomy" id="1508375"/>
    <lineage>
        <taxon>Bacteria</taxon>
        <taxon>Bacillati</taxon>
        <taxon>Actinomycetota</taxon>
        <taxon>Actinomycetes</taxon>
        <taxon>Catenulisporales</taxon>
        <taxon>Actinospicaceae</taxon>
        <taxon>Actinospica</taxon>
    </lineage>
</organism>
<gene>
    <name evidence="1" type="ORF">KDL01_28415</name>
</gene>
<reference evidence="1" key="1">
    <citation type="submission" date="2021-04" db="EMBL/GenBank/DDBJ databases">
        <title>Genome based classification of Actinospica acidithermotolerans sp. nov., an actinobacterium isolated from an Indonesian hot spring.</title>
        <authorList>
            <person name="Kusuma A.B."/>
            <person name="Putra K.E."/>
            <person name="Nafisah S."/>
            <person name="Loh J."/>
            <person name="Nouioui I."/>
            <person name="Goodfellow M."/>
        </authorList>
    </citation>
    <scope>NUCLEOTIDE SEQUENCE</scope>
    <source>
        <strain evidence="1">CSCA 57</strain>
    </source>
</reference>
<comment type="caution">
    <text evidence="1">The sequence shown here is derived from an EMBL/GenBank/DDBJ whole genome shotgun (WGS) entry which is preliminary data.</text>
</comment>
<keyword evidence="2" id="KW-1185">Reference proteome</keyword>
<dbReference type="RefSeq" id="WP_212531701.1">
    <property type="nucleotide sequence ID" value="NZ_JAGSOG010000190.1"/>
</dbReference>
<evidence type="ECO:0000313" key="2">
    <source>
        <dbReference type="Proteomes" id="UP000675781"/>
    </source>
</evidence>
<sequence>MVVPVGADGKVDFVNASSGSADLIADVFGYFSTGTDLSLSSLSFASPTVDGTASGASDTATWTIADTNQNATTVNGEVVFRQLGSKPNTYVGQPYIEEFTLGQSYSNAATFVSGDLASSTYSYQFVVPNYTATASATWGITTVVINDDQGRRLDLAGSALSSYGNTLTATEIASSTTPATDNTGVMYVSNMASVPAVAYDGVNTAIQYRLSAYDAQSGFWRGTLGLSGPGGG</sequence>
<accession>A0A941ETD0</accession>
<name>A0A941ETD0_9ACTN</name>
<dbReference type="EMBL" id="JAGSOG010000190">
    <property type="protein sequence ID" value="MBR7837235.1"/>
    <property type="molecule type" value="Genomic_DNA"/>
</dbReference>
<proteinExistence type="predicted"/>
<dbReference type="Proteomes" id="UP000675781">
    <property type="component" value="Unassembled WGS sequence"/>
</dbReference>
<protein>
    <submittedName>
        <fullName evidence="1">Uncharacterized protein</fullName>
    </submittedName>
</protein>
<dbReference type="AlphaFoldDB" id="A0A941ETD0"/>